<dbReference type="PIRSF" id="PIRSF002181">
    <property type="entry name" value="Ribosomal_L13"/>
    <property type="match status" value="1"/>
</dbReference>
<dbReference type="OrthoDB" id="9801330at2"/>
<evidence type="ECO:0000256" key="4">
    <source>
        <dbReference type="ARBA" id="ARBA00035201"/>
    </source>
</evidence>
<dbReference type="PROSITE" id="PS00783">
    <property type="entry name" value="RIBOSOMAL_L13"/>
    <property type="match status" value="1"/>
</dbReference>
<protein>
    <recommendedName>
        <fullName evidence="4 5">Large ribosomal subunit protein uL13</fullName>
    </recommendedName>
</protein>
<dbReference type="InterPro" id="IPR005823">
    <property type="entry name" value="Ribosomal_uL13_bac-type"/>
</dbReference>
<evidence type="ECO:0000256" key="6">
    <source>
        <dbReference type="RuleBase" id="RU003877"/>
    </source>
</evidence>
<reference evidence="8 9" key="1">
    <citation type="submission" date="2018-11" db="EMBL/GenBank/DDBJ databases">
        <title>Genome sequence of strain 7197.</title>
        <authorList>
            <person name="Gao J."/>
            <person name="Sun J."/>
        </authorList>
    </citation>
    <scope>NUCLEOTIDE SEQUENCE [LARGE SCALE GENOMIC DNA]</scope>
    <source>
        <strain evidence="8 9">7197</strain>
    </source>
</reference>
<gene>
    <name evidence="5 7" type="primary">rplM</name>
    <name evidence="8" type="ORF">EH198_24000</name>
</gene>
<dbReference type="InterPro" id="IPR036899">
    <property type="entry name" value="Ribosomal_uL13_sf"/>
</dbReference>
<evidence type="ECO:0000313" key="9">
    <source>
        <dbReference type="Proteomes" id="UP000282529"/>
    </source>
</evidence>
<dbReference type="GO" id="GO:0017148">
    <property type="term" value="P:negative regulation of translation"/>
    <property type="evidence" value="ECO:0007669"/>
    <property type="project" value="TreeGrafter"/>
</dbReference>
<comment type="similarity">
    <text evidence="1 5 6">Belongs to the universal ribosomal protein uL13 family.</text>
</comment>
<comment type="subunit">
    <text evidence="5">Part of the 50S ribosomal subunit.</text>
</comment>
<keyword evidence="3 5" id="KW-0687">Ribonucleoprotein</keyword>
<comment type="caution">
    <text evidence="8">The sequence shown here is derived from an EMBL/GenBank/DDBJ whole genome shotgun (WGS) entry which is preliminary data.</text>
</comment>
<evidence type="ECO:0000256" key="3">
    <source>
        <dbReference type="ARBA" id="ARBA00023274"/>
    </source>
</evidence>
<evidence type="ECO:0000256" key="2">
    <source>
        <dbReference type="ARBA" id="ARBA00022980"/>
    </source>
</evidence>
<sequence length="145" mass="16319">MRTTYMAKPNEVERNWHIIDAEGKTLGRLASEAAALIRGKHKPQFTPHVDTGDFVIVINAEKIHLTGKKLQNKKYYRHSLHPGGLKVTTAETLLNTKPERVIESAVYGMIPKTRQGNAMKLRLKVYAGAEHPHAAQKPEVYELRG</sequence>
<dbReference type="PANTHER" id="PTHR11545">
    <property type="entry name" value="RIBOSOMAL PROTEIN L13"/>
    <property type="match status" value="1"/>
</dbReference>
<dbReference type="GO" id="GO:0003729">
    <property type="term" value="F:mRNA binding"/>
    <property type="evidence" value="ECO:0007669"/>
    <property type="project" value="UniProtKB-ARBA"/>
</dbReference>
<dbReference type="InterPro" id="IPR005822">
    <property type="entry name" value="Ribosomal_uL13"/>
</dbReference>
<dbReference type="CDD" id="cd00392">
    <property type="entry name" value="Ribosomal_L13"/>
    <property type="match status" value="1"/>
</dbReference>
<keyword evidence="2 5" id="KW-0689">Ribosomal protein</keyword>
<dbReference type="InterPro" id="IPR023563">
    <property type="entry name" value="Ribosomal_uL13_CS"/>
</dbReference>
<dbReference type="SUPFAM" id="SSF52161">
    <property type="entry name" value="Ribosomal protein L13"/>
    <property type="match status" value="1"/>
</dbReference>
<dbReference type="AlphaFoldDB" id="A0A3N9NV98"/>
<comment type="function">
    <text evidence="5 7">This protein is one of the early assembly proteins of the 50S ribosomal subunit, although it is not seen to bind rRNA by itself. It is important during the early stages of 50S assembly.</text>
</comment>
<dbReference type="PANTHER" id="PTHR11545:SF2">
    <property type="entry name" value="LARGE RIBOSOMAL SUBUNIT PROTEIN UL13M"/>
    <property type="match status" value="1"/>
</dbReference>
<evidence type="ECO:0000256" key="5">
    <source>
        <dbReference type="HAMAP-Rule" id="MF_01366"/>
    </source>
</evidence>
<proteinExistence type="inferred from homology"/>
<accession>A0A3N9NV98</accession>
<dbReference type="HAMAP" id="MF_01366">
    <property type="entry name" value="Ribosomal_uL13"/>
    <property type="match status" value="1"/>
</dbReference>
<dbReference type="NCBIfam" id="TIGR01066">
    <property type="entry name" value="rplM_bact"/>
    <property type="match status" value="1"/>
</dbReference>
<keyword evidence="9" id="KW-1185">Reference proteome</keyword>
<dbReference type="Gene3D" id="3.90.1180.10">
    <property type="entry name" value="Ribosomal protein L13"/>
    <property type="match status" value="1"/>
</dbReference>
<dbReference type="Pfam" id="PF00572">
    <property type="entry name" value="Ribosomal_L13"/>
    <property type="match status" value="1"/>
</dbReference>
<dbReference type="GO" id="GO:0022625">
    <property type="term" value="C:cytosolic large ribosomal subunit"/>
    <property type="evidence" value="ECO:0007669"/>
    <property type="project" value="TreeGrafter"/>
</dbReference>
<evidence type="ECO:0000256" key="1">
    <source>
        <dbReference type="ARBA" id="ARBA00006227"/>
    </source>
</evidence>
<evidence type="ECO:0000256" key="7">
    <source>
        <dbReference type="RuleBase" id="RU003878"/>
    </source>
</evidence>
<evidence type="ECO:0000313" key="8">
    <source>
        <dbReference type="EMBL" id="RQW07828.1"/>
    </source>
</evidence>
<dbReference type="Proteomes" id="UP000282529">
    <property type="component" value="Unassembled WGS sequence"/>
</dbReference>
<organism evidence="8 9">
    <name type="scientific">Paenibacillus rhizophilus</name>
    <dbReference type="NCBI Taxonomy" id="1850366"/>
    <lineage>
        <taxon>Bacteria</taxon>
        <taxon>Bacillati</taxon>
        <taxon>Bacillota</taxon>
        <taxon>Bacilli</taxon>
        <taxon>Bacillales</taxon>
        <taxon>Paenibacillaceae</taxon>
        <taxon>Paenibacillus</taxon>
    </lineage>
</organism>
<dbReference type="FunFam" id="3.90.1180.10:FF:000001">
    <property type="entry name" value="50S ribosomal protein L13"/>
    <property type="match status" value="1"/>
</dbReference>
<name>A0A3N9NV98_9BACL</name>
<dbReference type="RefSeq" id="WP_124697986.1">
    <property type="nucleotide sequence ID" value="NZ_JBHUFE010000020.1"/>
</dbReference>
<dbReference type="EMBL" id="RQPI01000028">
    <property type="protein sequence ID" value="RQW07828.1"/>
    <property type="molecule type" value="Genomic_DNA"/>
</dbReference>
<dbReference type="GO" id="GO:0006412">
    <property type="term" value="P:translation"/>
    <property type="evidence" value="ECO:0007669"/>
    <property type="project" value="UniProtKB-UniRule"/>
</dbReference>
<dbReference type="GO" id="GO:0003735">
    <property type="term" value="F:structural constituent of ribosome"/>
    <property type="evidence" value="ECO:0007669"/>
    <property type="project" value="InterPro"/>
</dbReference>